<dbReference type="InterPro" id="IPR021466">
    <property type="entry name" value="Put_rhamnosyl_transferase"/>
</dbReference>
<dbReference type="EMBL" id="JAGIOI010000001">
    <property type="protein sequence ID" value="MBP2411551.1"/>
    <property type="molecule type" value="Genomic_DNA"/>
</dbReference>
<evidence type="ECO:0000313" key="1">
    <source>
        <dbReference type="EMBL" id="MBP2411551.1"/>
    </source>
</evidence>
<comment type="caution">
    <text evidence="1">The sequence shown here is derived from an EMBL/GenBank/DDBJ whole genome shotgun (WGS) entry which is preliminary data.</text>
</comment>
<dbReference type="RefSeq" id="WP_209676740.1">
    <property type="nucleotide sequence ID" value="NZ_JAGIOI010000001.1"/>
</dbReference>
<protein>
    <recommendedName>
        <fullName evidence="3">Rhamnosyltransferase</fullName>
    </recommendedName>
</protein>
<sequence length="286" mass="32183">MNATVDHVLLTRFNLPSVGVESTVRAHEGWLRQRVALFERYCLPSVMAQDTQDFHWISYFDPESPSWLRHRIAEWESASALTPVFRESVSHGELMDDLHHLTGGRRQQLLTTNLDNDDGLAGDFVSRLQRMPAAGPRSALYFSRGLIKHGSAVYLRTDRDNAFCSVRENWEAPLGCWADWHNRLGLHMPVVEISGQPAWLQVIHDLNVSNRIHGRRVAPDPYLPAFGALLEDAAGTSRRDVVMDAVWNAPRRAARETLRAAVKKSVMTVAGKEGLDRFKAGLAARK</sequence>
<dbReference type="Pfam" id="PF11316">
    <property type="entry name" value="Rhamno_transf"/>
    <property type="match status" value="1"/>
</dbReference>
<reference evidence="1 2" key="1">
    <citation type="submission" date="2021-03" db="EMBL/GenBank/DDBJ databases">
        <title>Sequencing the genomes of 1000 actinobacteria strains.</title>
        <authorList>
            <person name="Klenk H.-P."/>
        </authorList>
    </citation>
    <scope>NUCLEOTIDE SEQUENCE [LARGE SCALE GENOMIC DNA]</scope>
    <source>
        <strain evidence="1 2">DSM 16005</strain>
    </source>
</reference>
<organism evidence="1 2">
    <name type="scientific">Arthrobacter stackebrandtii</name>
    <dbReference type="NCBI Taxonomy" id="272161"/>
    <lineage>
        <taxon>Bacteria</taxon>
        <taxon>Bacillati</taxon>
        <taxon>Actinomycetota</taxon>
        <taxon>Actinomycetes</taxon>
        <taxon>Micrococcales</taxon>
        <taxon>Micrococcaceae</taxon>
        <taxon>Arthrobacter</taxon>
    </lineage>
</organism>
<accession>A0ABS4YRY3</accession>
<evidence type="ECO:0000313" key="2">
    <source>
        <dbReference type="Proteomes" id="UP000711614"/>
    </source>
</evidence>
<name>A0ABS4YRY3_9MICC</name>
<dbReference type="Proteomes" id="UP000711614">
    <property type="component" value="Unassembled WGS sequence"/>
</dbReference>
<evidence type="ECO:0008006" key="3">
    <source>
        <dbReference type="Google" id="ProtNLM"/>
    </source>
</evidence>
<gene>
    <name evidence="1" type="ORF">JOF48_000350</name>
</gene>
<keyword evidence="2" id="KW-1185">Reference proteome</keyword>
<proteinExistence type="predicted"/>